<organism evidence="1 2">
    <name type="scientific">Bacteroides fragilis str. 2-F-2 #4</name>
    <dbReference type="NCBI Taxonomy" id="1339280"/>
    <lineage>
        <taxon>Bacteria</taxon>
        <taxon>Pseudomonadati</taxon>
        <taxon>Bacteroidota</taxon>
        <taxon>Bacteroidia</taxon>
        <taxon>Bacteroidales</taxon>
        <taxon>Bacteroidaceae</taxon>
        <taxon>Bacteroides</taxon>
    </lineage>
</organism>
<dbReference type="AlphaFoldDB" id="A0A016BVH6"/>
<accession>A0A016BVH6</accession>
<dbReference type="PATRIC" id="fig|1339280.3.peg.2120"/>
<evidence type="ECO:0000313" key="2">
    <source>
        <dbReference type="Proteomes" id="UP000022272"/>
    </source>
</evidence>
<evidence type="ECO:0000313" key="1">
    <source>
        <dbReference type="EMBL" id="EXZ44576.1"/>
    </source>
</evidence>
<name>A0A016BVH6_BACFG</name>
<sequence>MEKVLQCVRLPQNGKGTIGFNLKGEYLKKYGFQLGDKVKVEISKNKIVLFKTGNVLE</sequence>
<reference evidence="1 2" key="1">
    <citation type="submission" date="2014-02" db="EMBL/GenBank/DDBJ databases">
        <authorList>
            <person name="Sears C."/>
            <person name="Carroll K."/>
            <person name="Sack B.R."/>
            <person name="Qadri F."/>
            <person name="Myers L.L."/>
            <person name="Chung G.-T."/>
            <person name="Escheverria P."/>
            <person name="Fraser C.M."/>
            <person name="Sadzewicz L."/>
            <person name="Shefchek K.A."/>
            <person name="Tallon L."/>
            <person name="Das S.P."/>
            <person name="Daugherty S."/>
            <person name="Mongodin E.F."/>
        </authorList>
    </citation>
    <scope>NUCLEOTIDE SEQUENCE [LARGE SCALE GENOMIC DNA]</scope>
    <source>
        <strain evidence="1 2">2-F-2 #4</strain>
    </source>
</reference>
<comment type="caution">
    <text evidence="1">The sequence shown here is derived from an EMBL/GenBank/DDBJ whole genome shotgun (WGS) entry which is preliminary data.</text>
</comment>
<dbReference type="EMBL" id="JGDM01000056">
    <property type="protein sequence ID" value="EXZ44576.1"/>
    <property type="molecule type" value="Genomic_DNA"/>
</dbReference>
<protein>
    <submittedName>
        <fullName evidence="1">Toxin SymE, type I toxin-antitoxin system family protein</fullName>
    </submittedName>
</protein>
<dbReference type="RefSeq" id="WP_005795430.1">
    <property type="nucleotide sequence ID" value="NZ_JGDM01000056.1"/>
</dbReference>
<gene>
    <name evidence="1" type="ORF">M076_2211</name>
</gene>
<dbReference type="Proteomes" id="UP000022272">
    <property type="component" value="Unassembled WGS sequence"/>
</dbReference>
<proteinExistence type="predicted"/>